<comment type="caution">
    <text evidence="1">The sequence shown here is derived from an EMBL/GenBank/DDBJ whole genome shotgun (WGS) entry which is preliminary data.</text>
</comment>
<evidence type="ECO:0000313" key="1">
    <source>
        <dbReference type="EMBL" id="GAA0612427.1"/>
    </source>
</evidence>
<protein>
    <recommendedName>
        <fullName evidence="3">Transposase</fullName>
    </recommendedName>
</protein>
<evidence type="ECO:0008006" key="3">
    <source>
        <dbReference type="Google" id="ProtNLM"/>
    </source>
</evidence>
<name>A0ABN1GIT8_9ACTN</name>
<evidence type="ECO:0000313" key="2">
    <source>
        <dbReference type="Proteomes" id="UP001500668"/>
    </source>
</evidence>
<gene>
    <name evidence="1" type="ORF">GCM10010394_47810</name>
</gene>
<accession>A0ABN1GIT8</accession>
<sequence>MQGKTPGRGRAVAVAVDGSSAEANASHAFNQRLSRLDAIIARYAVLLVALYWRTYLPSQRASSFGISRYAADRRLILPRPTTASDILKAVLKPPRESVGSSTRPP</sequence>
<reference evidence="1 2" key="1">
    <citation type="journal article" date="2019" name="Int. J. Syst. Evol. Microbiol.">
        <title>The Global Catalogue of Microorganisms (GCM) 10K type strain sequencing project: providing services to taxonomists for standard genome sequencing and annotation.</title>
        <authorList>
            <consortium name="The Broad Institute Genomics Platform"/>
            <consortium name="The Broad Institute Genome Sequencing Center for Infectious Disease"/>
            <person name="Wu L."/>
            <person name="Ma J."/>
        </authorList>
    </citation>
    <scope>NUCLEOTIDE SEQUENCE [LARGE SCALE GENOMIC DNA]</scope>
    <source>
        <strain evidence="1 2">JCM 5067</strain>
    </source>
</reference>
<dbReference type="EMBL" id="BAAACA010000034">
    <property type="protein sequence ID" value="GAA0612427.1"/>
    <property type="molecule type" value="Genomic_DNA"/>
</dbReference>
<organism evidence="1 2">
    <name type="scientific">Streptomyces crystallinus</name>
    <dbReference type="NCBI Taxonomy" id="68191"/>
    <lineage>
        <taxon>Bacteria</taxon>
        <taxon>Bacillati</taxon>
        <taxon>Actinomycetota</taxon>
        <taxon>Actinomycetes</taxon>
        <taxon>Kitasatosporales</taxon>
        <taxon>Streptomycetaceae</taxon>
        <taxon>Streptomyces</taxon>
    </lineage>
</organism>
<keyword evidence="2" id="KW-1185">Reference proteome</keyword>
<proteinExistence type="predicted"/>
<dbReference type="Proteomes" id="UP001500668">
    <property type="component" value="Unassembled WGS sequence"/>
</dbReference>